<dbReference type="InterPro" id="IPR036610">
    <property type="entry name" value="PEBP-like_sf"/>
</dbReference>
<dbReference type="GO" id="GO:0004860">
    <property type="term" value="F:protein kinase inhibitor activity"/>
    <property type="evidence" value="ECO:0007669"/>
    <property type="project" value="UniProtKB-KW"/>
</dbReference>
<dbReference type="InterPro" id="IPR005247">
    <property type="entry name" value="YbhB_YbcL/LppC-like"/>
</dbReference>
<accession>A0ABU0FHZ3</accession>
<comment type="caution">
    <text evidence="2">The sequence shown here is derived from an EMBL/GenBank/DDBJ whole genome shotgun (WGS) entry which is preliminary data.</text>
</comment>
<gene>
    <name evidence="2" type="ORF">J3R73_004014</name>
</gene>
<feature type="chain" id="PRO_5047532634" evidence="1">
    <location>
        <begin position="25"/>
        <end position="182"/>
    </location>
</feature>
<evidence type="ECO:0000313" key="2">
    <source>
        <dbReference type="EMBL" id="MDQ0394222.1"/>
    </source>
</evidence>
<proteinExistence type="predicted"/>
<evidence type="ECO:0000313" key="3">
    <source>
        <dbReference type="Proteomes" id="UP001237448"/>
    </source>
</evidence>
<dbReference type="CDD" id="cd00865">
    <property type="entry name" value="PEBP_bact_arch"/>
    <property type="match status" value="1"/>
</dbReference>
<keyword evidence="1" id="KW-0732">Signal</keyword>
<dbReference type="SUPFAM" id="SSF49777">
    <property type="entry name" value="PEBP-like"/>
    <property type="match status" value="1"/>
</dbReference>
<evidence type="ECO:0000256" key="1">
    <source>
        <dbReference type="SAM" id="SignalP"/>
    </source>
</evidence>
<feature type="signal peptide" evidence="1">
    <location>
        <begin position="1"/>
        <end position="24"/>
    </location>
</feature>
<keyword evidence="3" id="KW-1185">Reference proteome</keyword>
<dbReference type="PANTHER" id="PTHR30289">
    <property type="entry name" value="UNCHARACTERIZED PROTEIN YBCL-RELATED"/>
    <property type="match status" value="1"/>
</dbReference>
<dbReference type="NCBIfam" id="TIGR00481">
    <property type="entry name" value="YbhB/YbcL family Raf kinase inhibitor-like protein"/>
    <property type="match status" value="1"/>
</dbReference>
<protein>
    <submittedName>
        <fullName evidence="2">Raf kinase inhibitor-like YbhB/YbcL family protein</fullName>
    </submittedName>
</protein>
<sequence length="182" mass="18469">MTYRATILAVTVALSSPAIVTAHAFEITSSDFTDGGRLQKAQVGIGAECAGGNVSPALAWKDPPPGTRSFALTMFDPDAHGGVWHWGVFGIAADVEALAGNAGSSDATLPKGAHHALNTRRMAAYFGACPPAGPPHHYIVTLYALKTAKPAGFKAAAGAAALGRLVSAEAVGKATITGLYGK</sequence>
<dbReference type="RefSeq" id="WP_307430847.1">
    <property type="nucleotide sequence ID" value="NZ_JAUSVK010000001.1"/>
</dbReference>
<dbReference type="Gene3D" id="3.90.280.10">
    <property type="entry name" value="PEBP-like"/>
    <property type="match status" value="1"/>
</dbReference>
<dbReference type="PANTHER" id="PTHR30289:SF1">
    <property type="entry name" value="PEBP (PHOSPHATIDYLETHANOLAMINE-BINDING PROTEIN) FAMILY PROTEIN"/>
    <property type="match status" value="1"/>
</dbReference>
<dbReference type="Proteomes" id="UP001237448">
    <property type="component" value="Unassembled WGS sequence"/>
</dbReference>
<dbReference type="EMBL" id="JAUSVK010000001">
    <property type="protein sequence ID" value="MDQ0394222.1"/>
    <property type="molecule type" value="Genomic_DNA"/>
</dbReference>
<organism evidence="2 3">
    <name type="scientific">Labrys monachus</name>
    <dbReference type="NCBI Taxonomy" id="217067"/>
    <lineage>
        <taxon>Bacteria</taxon>
        <taxon>Pseudomonadati</taxon>
        <taxon>Pseudomonadota</taxon>
        <taxon>Alphaproteobacteria</taxon>
        <taxon>Hyphomicrobiales</taxon>
        <taxon>Xanthobacteraceae</taxon>
        <taxon>Labrys</taxon>
    </lineage>
</organism>
<dbReference type="InterPro" id="IPR008914">
    <property type="entry name" value="PEBP"/>
</dbReference>
<keyword evidence="2" id="KW-0649">Protein kinase inhibitor</keyword>
<name>A0ABU0FHZ3_9HYPH</name>
<dbReference type="Pfam" id="PF01161">
    <property type="entry name" value="PBP"/>
    <property type="match status" value="1"/>
</dbReference>
<reference evidence="2 3" key="1">
    <citation type="submission" date="2023-07" db="EMBL/GenBank/DDBJ databases">
        <title>Genomic Encyclopedia of Type Strains, Phase IV (KMG-IV): sequencing the most valuable type-strain genomes for metagenomic binning, comparative biology and taxonomic classification.</title>
        <authorList>
            <person name="Goeker M."/>
        </authorList>
    </citation>
    <scope>NUCLEOTIDE SEQUENCE [LARGE SCALE GENOMIC DNA]</scope>
    <source>
        <strain evidence="2 3">DSM 5896</strain>
    </source>
</reference>